<gene>
    <name evidence="1" type="ORF">O3V59_08605</name>
</gene>
<dbReference type="Gene3D" id="3.40.50.300">
    <property type="entry name" value="P-loop containing nucleotide triphosphate hydrolases"/>
    <property type="match status" value="1"/>
</dbReference>
<dbReference type="RefSeq" id="WP_271139929.1">
    <property type="nucleotide sequence ID" value="NZ_JAPYYP010000008.1"/>
</dbReference>
<protein>
    <submittedName>
        <fullName evidence="1">Uncharacterized protein</fullName>
    </submittedName>
</protein>
<proteinExistence type="predicted"/>
<evidence type="ECO:0000313" key="2">
    <source>
        <dbReference type="Proteomes" id="UP001151071"/>
    </source>
</evidence>
<name>A0A9X3TQ40_9BACL</name>
<evidence type="ECO:0000313" key="1">
    <source>
        <dbReference type="EMBL" id="MDA5108420.1"/>
    </source>
</evidence>
<accession>A0A9X3TQ40</accession>
<sequence>MKRVVLLHNEQDKAQAMIPHGYTPILATTKEVFLDKVQQYKPDVCVILPSLFQGNPWDWLTEIHGKHVVIRPAEVQEYHLFLYLQRTFPDLIVVDPLLTELEIQQFLGHLLAEEPIADVQRPVPKTRAFVGTGGTGITTFLLLAAPWYAAQFPDKRILLVDMNEYKRDLSVALSAQPAQLSLMQAHLAKGNDRFTPFTVQHPTANNISVISAVKPWGSQEIATLMGVVRRHFDEVWFDVSRPSHVPRLLEEVDDIVYVVKPDAFCLEGMKSLIQYQDKAKVLITQFDDRYASVDEIRSFLQLSDVMGTIPYEYPLLPLKLEGGHIPLSKKMRKALEKLQWGIEGVQRTGYLRRWMAGWKR</sequence>
<reference evidence="1" key="1">
    <citation type="submission" date="2022-12" db="EMBL/GenBank/DDBJ databases">
        <title>Draft genome sequence of the thermophilic strain Brevibacillus thermoruber HT42, isolated from Los Humeros, Puebla, Mexico, with biotechnological potential.</title>
        <authorList>
            <person name="Lara Sanchez J."/>
            <person name="Solis Palacios R."/>
            <person name="Bustos Baena A.S."/>
            <person name="Ruz Baez A.E."/>
            <person name="Espinosa Luna G."/>
            <person name="Oliart Ros R.M."/>
        </authorList>
    </citation>
    <scope>NUCLEOTIDE SEQUENCE</scope>
    <source>
        <strain evidence="1">HT42</strain>
    </source>
</reference>
<keyword evidence="2" id="KW-1185">Reference proteome</keyword>
<dbReference type="AlphaFoldDB" id="A0A9X3TQ40"/>
<dbReference type="Proteomes" id="UP001151071">
    <property type="component" value="Unassembled WGS sequence"/>
</dbReference>
<organism evidence="1 2">
    <name type="scientific">Brevibacillus thermoruber</name>
    <dbReference type="NCBI Taxonomy" id="33942"/>
    <lineage>
        <taxon>Bacteria</taxon>
        <taxon>Bacillati</taxon>
        <taxon>Bacillota</taxon>
        <taxon>Bacilli</taxon>
        <taxon>Bacillales</taxon>
        <taxon>Paenibacillaceae</taxon>
        <taxon>Brevibacillus</taxon>
    </lineage>
</organism>
<dbReference type="SUPFAM" id="SSF52540">
    <property type="entry name" value="P-loop containing nucleoside triphosphate hydrolases"/>
    <property type="match status" value="1"/>
</dbReference>
<dbReference type="InterPro" id="IPR027417">
    <property type="entry name" value="P-loop_NTPase"/>
</dbReference>
<dbReference type="EMBL" id="JAPYYP010000008">
    <property type="protein sequence ID" value="MDA5108420.1"/>
    <property type="molecule type" value="Genomic_DNA"/>
</dbReference>
<comment type="caution">
    <text evidence="1">The sequence shown here is derived from an EMBL/GenBank/DDBJ whole genome shotgun (WGS) entry which is preliminary data.</text>
</comment>